<feature type="transmembrane region" description="Helical" evidence="7">
    <location>
        <begin position="177"/>
        <end position="199"/>
    </location>
</feature>
<evidence type="ECO:0000256" key="5">
    <source>
        <dbReference type="ARBA" id="ARBA00023136"/>
    </source>
</evidence>
<feature type="transmembrane region" description="Helical" evidence="7">
    <location>
        <begin position="135"/>
        <end position="157"/>
    </location>
</feature>
<reference evidence="8 9" key="1">
    <citation type="journal article" date="2020" name="Mol. Biol. Evol.">
        <title>Interspecific Gene Flow and the Evolution of Specialization in Black and White Rhinoceros.</title>
        <authorList>
            <person name="Moodley Y."/>
            <person name="Westbury M.V."/>
            <person name="Russo I.M."/>
            <person name="Gopalakrishnan S."/>
            <person name="Rakotoarivelo A."/>
            <person name="Olsen R.A."/>
            <person name="Prost S."/>
            <person name="Tunstall T."/>
            <person name="Ryder O.A."/>
            <person name="Dalen L."/>
            <person name="Bruford M.W."/>
        </authorList>
    </citation>
    <scope>NUCLEOTIDE SEQUENCE [LARGE SCALE GENOMIC DNA]</scope>
    <source>
        <strain evidence="8">SBR-YM</strain>
        <tissue evidence="8">Skin</tissue>
    </source>
</reference>
<keyword evidence="4 7" id="KW-1133">Transmembrane helix</keyword>
<gene>
    <name evidence="8" type="ORF">HPG69_014864</name>
</gene>
<evidence type="ECO:0000256" key="2">
    <source>
        <dbReference type="ARBA" id="ARBA00006840"/>
    </source>
</evidence>
<proteinExistence type="inferred from homology"/>
<evidence type="ECO:0000313" key="9">
    <source>
        <dbReference type="Proteomes" id="UP000551758"/>
    </source>
</evidence>
<feature type="region of interest" description="Disordered" evidence="6">
    <location>
        <begin position="39"/>
        <end position="60"/>
    </location>
</feature>
<feature type="region of interest" description="Disordered" evidence="6">
    <location>
        <begin position="1"/>
        <end position="20"/>
    </location>
</feature>
<evidence type="ECO:0000313" key="8">
    <source>
        <dbReference type="EMBL" id="KAF5928259.1"/>
    </source>
</evidence>
<organism evidence="8 9">
    <name type="scientific">Diceros bicornis minor</name>
    <name type="common">South-central black rhinoceros</name>
    <dbReference type="NCBI Taxonomy" id="77932"/>
    <lineage>
        <taxon>Eukaryota</taxon>
        <taxon>Metazoa</taxon>
        <taxon>Chordata</taxon>
        <taxon>Craniata</taxon>
        <taxon>Vertebrata</taxon>
        <taxon>Euteleostomi</taxon>
        <taxon>Mammalia</taxon>
        <taxon>Eutheria</taxon>
        <taxon>Laurasiatheria</taxon>
        <taxon>Perissodactyla</taxon>
        <taxon>Rhinocerotidae</taxon>
        <taxon>Diceros</taxon>
    </lineage>
</organism>
<evidence type="ECO:0000256" key="1">
    <source>
        <dbReference type="ARBA" id="ARBA00004141"/>
    </source>
</evidence>
<dbReference type="PANTHER" id="PTHR19282">
    <property type="entry name" value="TETRASPANIN"/>
    <property type="match status" value="1"/>
</dbReference>
<dbReference type="InterPro" id="IPR018503">
    <property type="entry name" value="Tetraspanin_CS"/>
</dbReference>
<comment type="caution">
    <text evidence="8">The sequence shown here is derived from an EMBL/GenBank/DDBJ whole genome shotgun (WGS) entry which is preliminary data.</text>
</comment>
<dbReference type="Pfam" id="PF00335">
    <property type="entry name" value="Tetraspanin"/>
    <property type="match status" value="1"/>
</dbReference>
<feature type="compositionally biased region" description="Polar residues" evidence="6">
    <location>
        <begin position="39"/>
        <end position="48"/>
    </location>
</feature>
<name>A0A7J7FJQ4_DICBM</name>
<dbReference type="PANTHER" id="PTHR19282:SF380">
    <property type="entry name" value="TETRASPANIN-8"/>
    <property type="match status" value="1"/>
</dbReference>
<comment type="subcellular location">
    <subcellularLocation>
        <location evidence="1">Membrane</location>
        <topology evidence="1">Multi-pass membrane protein</topology>
    </subcellularLocation>
</comment>
<dbReference type="Proteomes" id="UP000551758">
    <property type="component" value="Unassembled WGS sequence"/>
</dbReference>
<dbReference type="EMBL" id="JACDTQ010000370">
    <property type="protein sequence ID" value="KAF5928259.1"/>
    <property type="molecule type" value="Genomic_DNA"/>
</dbReference>
<dbReference type="PROSITE" id="PS00421">
    <property type="entry name" value="TM4_1"/>
    <property type="match status" value="1"/>
</dbReference>
<keyword evidence="3 7" id="KW-0812">Transmembrane</keyword>
<feature type="transmembrane region" description="Helical" evidence="7">
    <location>
        <begin position="70"/>
        <end position="89"/>
    </location>
</feature>
<evidence type="ECO:0000256" key="7">
    <source>
        <dbReference type="SAM" id="Phobius"/>
    </source>
</evidence>
<accession>A0A7J7FJQ4</accession>
<protein>
    <submittedName>
        <fullName evidence="8">Uncharacterized protein</fullName>
    </submittedName>
</protein>
<dbReference type="PRINTS" id="PR00259">
    <property type="entry name" value="TMFOUR"/>
</dbReference>
<keyword evidence="5 7" id="KW-0472">Membrane</keyword>
<feature type="compositionally biased region" description="Basic residues" evidence="6">
    <location>
        <begin position="11"/>
        <end position="20"/>
    </location>
</feature>
<evidence type="ECO:0000256" key="3">
    <source>
        <dbReference type="ARBA" id="ARBA00022692"/>
    </source>
</evidence>
<dbReference type="AlphaFoldDB" id="A0A7J7FJQ4"/>
<comment type="similarity">
    <text evidence="2">Belongs to the tetraspanin (TM4SF) family.</text>
</comment>
<dbReference type="GO" id="GO:0005886">
    <property type="term" value="C:plasma membrane"/>
    <property type="evidence" value="ECO:0007669"/>
    <property type="project" value="TreeGrafter"/>
</dbReference>
<keyword evidence="9" id="KW-1185">Reference proteome</keyword>
<dbReference type="InterPro" id="IPR018499">
    <property type="entry name" value="Tetraspanin/Peripherin"/>
</dbReference>
<evidence type="ECO:0000256" key="6">
    <source>
        <dbReference type="SAM" id="MobiDB-lite"/>
    </source>
</evidence>
<evidence type="ECO:0000256" key="4">
    <source>
        <dbReference type="ARBA" id="ARBA00022989"/>
    </source>
</evidence>
<sequence>MGDDMMLGSHSARKHQVRKQNRGSVLVASILREIVSTHSGKVSSQTGPLSYAPTPSPPDSALDDGTTLRFTLGLSVALPFLGLGFCLHLSSRLMWFCAHGRVRGIYVPCQGPCPAVSLTYCACLPGVFVINQFGILAHSPSTFALCGILILAVAIWIRVSKDGQEILSSGDSATNPYVAVNILIAVGAIIMILGFLGCCGAMKESRCMLLLVSSPDKPQLLLQRPGDHLPPPSPVTGLTKTDGTLTRTSVQRVRWWKLGFAGV</sequence>